<dbReference type="PANTHER" id="PTHR43580:SF2">
    <property type="entry name" value="CYTOKINE-LIKE NUCLEAR FACTOR N-PAC"/>
    <property type="match status" value="1"/>
</dbReference>
<dbReference type="InterPro" id="IPR029154">
    <property type="entry name" value="HIBADH-like_NADP-bd"/>
</dbReference>
<dbReference type="Gene3D" id="3.40.50.720">
    <property type="entry name" value="NAD(P)-binding Rossmann-like Domain"/>
    <property type="match status" value="1"/>
</dbReference>
<evidence type="ECO:0000256" key="1">
    <source>
        <dbReference type="ARBA" id="ARBA00023002"/>
    </source>
</evidence>
<dbReference type="PANTHER" id="PTHR43580">
    <property type="entry name" value="OXIDOREDUCTASE GLYR1-RELATED"/>
    <property type="match status" value="1"/>
</dbReference>
<dbReference type="Proteomes" id="UP001597102">
    <property type="component" value="Unassembled WGS sequence"/>
</dbReference>
<dbReference type="EC" id="1.1.-.-" evidence="5"/>
<proteinExistence type="predicted"/>
<sequence>MKIGFVGLGSMGSAMAPHLVAAGKPLSVHNRTKAKADKLVADGAVFAETPGDAARGEVVITMLSDDAAVEETVFGKDGILEALPKGSTHISMSTISVALSERLAAAHAEAGQEFVSAPVFGRPDAAAAGKLFIVAAGPAEVLDLCQSIFETLGQRTFFFGEEPAKANLVKLSGNFLIASTIESLAEAFALVGKAGIDPHAYLELLTETLFSAPVYKTYGGLIADERYTPPGFTAKLGHKDVGLALDAAEDLQVPMGMASLISERFLTLMAAGAGDLDWSALGKLAKRDAGDDKPLSDG</sequence>
<dbReference type="Gene3D" id="1.10.1040.10">
    <property type="entry name" value="N-(1-d-carboxylethyl)-l-norvaline Dehydrogenase, domain 2"/>
    <property type="match status" value="1"/>
</dbReference>
<accession>A0ABW3JAU9</accession>
<dbReference type="EMBL" id="JBHTJO010000001">
    <property type="protein sequence ID" value="MFD0987361.1"/>
    <property type="molecule type" value="Genomic_DNA"/>
</dbReference>
<dbReference type="RefSeq" id="WP_379089184.1">
    <property type="nucleotide sequence ID" value="NZ_JBHTJO010000001.1"/>
</dbReference>
<dbReference type="PROSITE" id="PS00895">
    <property type="entry name" value="3_HYDROXYISOBUT_DH"/>
    <property type="match status" value="1"/>
</dbReference>
<dbReference type="GO" id="GO:0016491">
    <property type="term" value="F:oxidoreductase activity"/>
    <property type="evidence" value="ECO:0007669"/>
    <property type="project" value="UniProtKB-KW"/>
</dbReference>
<feature type="domain" description="3-hydroxyisobutyrate dehydrogenase-like NAD-binding" evidence="4">
    <location>
        <begin position="166"/>
        <end position="283"/>
    </location>
</feature>
<organism evidence="5 6">
    <name type="scientific">Methyloligella solikamskensis</name>
    <dbReference type="NCBI Taxonomy" id="1177756"/>
    <lineage>
        <taxon>Bacteria</taxon>
        <taxon>Pseudomonadati</taxon>
        <taxon>Pseudomonadota</taxon>
        <taxon>Alphaproteobacteria</taxon>
        <taxon>Hyphomicrobiales</taxon>
        <taxon>Hyphomicrobiaceae</taxon>
        <taxon>Methyloligella</taxon>
    </lineage>
</organism>
<reference evidence="6" key="1">
    <citation type="journal article" date="2019" name="Int. J. Syst. Evol. Microbiol.">
        <title>The Global Catalogue of Microorganisms (GCM) 10K type strain sequencing project: providing services to taxonomists for standard genome sequencing and annotation.</title>
        <authorList>
            <consortium name="The Broad Institute Genomics Platform"/>
            <consortium name="The Broad Institute Genome Sequencing Center for Infectious Disease"/>
            <person name="Wu L."/>
            <person name="Ma J."/>
        </authorList>
    </citation>
    <scope>NUCLEOTIDE SEQUENCE [LARGE SCALE GENOMIC DNA]</scope>
    <source>
        <strain evidence="6">CCUG 61697</strain>
    </source>
</reference>
<protein>
    <submittedName>
        <fullName evidence="5">NAD(P)-dependent oxidoreductase</fullName>
        <ecNumber evidence="5">1.1.-.-</ecNumber>
    </submittedName>
</protein>
<keyword evidence="6" id="KW-1185">Reference proteome</keyword>
<evidence type="ECO:0000313" key="5">
    <source>
        <dbReference type="EMBL" id="MFD0987361.1"/>
    </source>
</evidence>
<dbReference type="InterPro" id="IPR006115">
    <property type="entry name" value="6PGDH_NADP-bd"/>
</dbReference>
<dbReference type="InterPro" id="IPR036291">
    <property type="entry name" value="NAD(P)-bd_dom_sf"/>
</dbReference>
<dbReference type="InterPro" id="IPR002204">
    <property type="entry name" value="3-OH-isobutyrate_DH-rel_CS"/>
</dbReference>
<dbReference type="InterPro" id="IPR013328">
    <property type="entry name" value="6PGD_dom2"/>
</dbReference>
<feature type="domain" description="6-phosphogluconate dehydrogenase NADP-binding" evidence="3">
    <location>
        <begin position="2"/>
        <end position="159"/>
    </location>
</feature>
<keyword evidence="2" id="KW-0520">NAD</keyword>
<dbReference type="SUPFAM" id="SSF51735">
    <property type="entry name" value="NAD(P)-binding Rossmann-fold domains"/>
    <property type="match status" value="1"/>
</dbReference>
<evidence type="ECO:0000259" key="4">
    <source>
        <dbReference type="Pfam" id="PF14833"/>
    </source>
</evidence>
<comment type="caution">
    <text evidence="5">The sequence shown here is derived from an EMBL/GenBank/DDBJ whole genome shotgun (WGS) entry which is preliminary data.</text>
</comment>
<evidence type="ECO:0000313" key="6">
    <source>
        <dbReference type="Proteomes" id="UP001597102"/>
    </source>
</evidence>
<keyword evidence="1 5" id="KW-0560">Oxidoreductase</keyword>
<dbReference type="InterPro" id="IPR051265">
    <property type="entry name" value="HIBADH-related_NP60_sf"/>
</dbReference>
<gene>
    <name evidence="5" type="ORF">ACFQ2F_09665</name>
</gene>
<name>A0ABW3JAU9_9HYPH</name>
<dbReference type="Pfam" id="PF14833">
    <property type="entry name" value="NAD_binding_11"/>
    <property type="match status" value="1"/>
</dbReference>
<dbReference type="SUPFAM" id="SSF48179">
    <property type="entry name" value="6-phosphogluconate dehydrogenase C-terminal domain-like"/>
    <property type="match status" value="1"/>
</dbReference>
<evidence type="ECO:0000259" key="3">
    <source>
        <dbReference type="Pfam" id="PF03446"/>
    </source>
</evidence>
<evidence type="ECO:0000256" key="2">
    <source>
        <dbReference type="ARBA" id="ARBA00023027"/>
    </source>
</evidence>
<dbReference type="InterPro" id="IPR008927">
    <property type="entry name" value="6-PGluconate_DH-like_C_sf"/>
</dbReference>
<dbReference type="Pfam" id="PF03446">
    <property type="entry name" value="NAD_binding_2"/>
    <property type="match status" value="1"/>
</dbReference>
<dbReference type="InterPro" id="IPR015815">
    <property type="entry name" value="HIBADH-related"/>
</dbReference>
<dbReference type="PIRSF" id="PIRSF000103">
    <property type="entry name" value="HIBADH"/>
    <property type="match status" value="1"/>
</dbReference>